<feature type="region of interest" description="Disordered" evidence="1">
    <location>
        <begin position="107"/>
        <end position="129"/>
    </location>
</feature>
<evidence type="ECO:0000256" key="1">
    <source>
        <dbReference type="SAM" id="MobiDB-lite"/>
    </source>
</evidence>
<dbReference type="Proteomes" id="UP000683000">
    <property type="component" value="Unassembled WGS sequence"/>
</dbReference>
<keyword evidence="3" id="KW-1185">Reference proteome</keyword>
<reference evidence="2" key="1">
    <citation type="submission" date="2021-03" db="EMBL/GenBank/DDBJ databases">
        <title>Evolutionary innovations through gain and loss of genes in the ectomycorrhizal Boletales.</title>
        <authorList>
            <person name="Wu G."/>
            <person name="Miyauchi S."/>
            <person name="Morin E."/>
            <person name="Yang Z.-L."/>
            <person name="Xu J."/>
            <person name="Martin F.M."/>
        </authorList>
    </citation>
    <scope>NUCLEOTIDE SEQUENCE</scope>
    <source>
        <strain evidence="2">BR01</strain>
    </source>
</reference>
<proteinExistence type="predicted"/>
<dbReference type="EMBL" id="JAGFBS010000022">
    <property type="protein sequence ID" value="KAG6373345.1"/>
    <property type="molecule type" value="Genomic_DNA"/>
</dbReference>
<gene>
    <name evidence="2" type="ORF">JVT61DRAFT_6489</name>
</gene>
<comment type="caution">
    <text evidence="2">The sequence shown here is derived from an EMBL/GenBank/DDBJ whole genome shotgun (WGS) entry which is preliminary data.</text>
</comment>
<sequence length="225" mass="25406">MHWRERVPQVASGGITHKFRSPPDLTECPIALHVCTSSKKVEPKYWYKCEFTGTQLYLASQQVAFQTRCICLGQPQCQQPASRPVQAPRNLLRWSFSKLTMIQQTRAVRQEPAGHAQPDTEDTSPLDSPNRSDYRLSAISCSSTVNLVQPHSDSRPHYRGEFKESPFRWNYPSLSDLPMDQQEAVSKSVTSNGEKPAMRMWEGWKLIICCSCKDCPSSGCHSGSL</sequence>
<evidence type="ECO:0000313" key="2">
    <source>
        <dbReference type="EMBL" id="KAG6373345.1"/>
    </source>
</evidence>
<evidence type="ECO:0000313" key="3">
    <source>
        <dbReference type="Proteomes" id="UP000683000"/>
    </source>
</evidence>
<organism evidence="2 3">
    <name type="scientific">Boletus reticuloceps</name>
    <dbReference type="NCBI Taxonomy" id="495285"/>
    <lineage>
        <taxon>Eukaryota</taxon>
        <taxon>Fungi</taxon>
        <taxon>Dikarya</taxon>
        <taxon>Basidiomycota</taxon>
        <taxon>Agaricomycotina</taxon>
        <taxon>Agaricomycetes</taxon>
        <taxon>Agaricomycetidae</taxon>
        <taxon>Boletales</taxon>
        <taxon>Boletineae</taxon>
        <taxon>Boletaceae</taxon>
        <taxon>Boletoideae</taxon>
        <taxon>Boletus</taxon>
    </lineage>
</organism>
<accession>A0A8I2YJN8</accession>
<name>A0A8I2YJN8_9AGAM</name>
<protein>
    <submittedName>
        <fullName evidence="2">Uncharacterized protein</fullName>
    </submittedName>
</protein>
<dbReference type="AlphaFoldDB" id="A0A8I2YJN8"/>